<dbReference type="Proteomes" id="UP001153076">
    <property type="component" value="Unassembled WGS sequence"/>
</dbReference>
<comment type="caution">
    <text evidence="1">The sequence shown here is derived from an EMBL/GenBank/DDBJ whole genome shotgun (WGS) entry which is preliminary data.</text>
</comment>
<reference evidence="1" key="1">
    <citation type="submission" date="2022-04" db="EMBL/GenBank/DDBJ databases">
        <title>Carnegiea gigantea Genome sequencing and assembly v2.</title>
        <authorList>
            <person name="Copetti D."/>
            <person name="Sanderson M.J."/>
            <person name="Burquez A."/>
            <person name="Wojciechowski M.F."/>
        </authorList>
    </citation>
    <scope>NUCLEOTIDE SEQUENCE</scope>
    <source>
        <strain evidence="1">SGP5-SGP5p</strain>
        <tissue evidence="1">Aerial part</tissue>
    </source>
</reference>
<dbReference type="EMBL" id="JAKOGI010001015">
    <property type="protein sequence ID" value="KAJ8428379.1"/>
    <property type="molecule type" value="Genomic_DNA"/>
</dbReference>
<accession>A0A9Q1H063</accession>
<evidence type="ECO:0008006" key="3">
    <source>
        <dbReference type="Google" id="ProtNLM"/>
    </source>
</evidence>
<name>A0A9Q1H063_9CARY</name>
<evidence type="ECO:0000313" key="1">
    <source>
        <dbReference type="EMBL" id="KAJ8428379.1"/>
    </source>
</evidence>
<proteinExistence type="predicted"/>
<organism evidence="1 2">
    <name type="scientific">Carnegiea gigantea</name>
    <dbReference type="NCBI Taxonomy" id="171969"/>
    <lineage>
        <taxon>Eukaryota</taxon>
        <taxon>Viridiplantae</taxon>
        <taxon>Streptophyta</taxon>
        <taxon>Embryophyta</taxon>
        <taxon>Tracheophyta</taxon>
        <taxon>Spermatophyta</taxon>
        <taxon>Magnoliopsida</taxon>
        <taxon>eudicotyledons</taxon>
        <taxon>Gunneridae</taxon>
        <taxon>Pentapetalae</taxon>
        <taxon>Caryophyllales</taxon>
        <taxon>Cactineae</taxon>
        <taxon>Cactaceae</taxon>
        <taxon>Cactoideae</taxon>
        <taxon>Echinocereeae</taxon>
        <taxon>Carnegiea</taxon>
    </lineage>
</organism>
<sequence length="172" mass="20817">MYQNEIFGQETKMVNKSYYTSWNMQKLIIERYRVAVLRYTCDRAKKLLKSWVDGWLRLLHIFFYSAIAKFVMYTTKRALVLNMQLHLLFWTTYNAYNKHAHNQAMEAIKRESVVAYEWSLGEPVEHWARYTFPIHLKCLDYTTNFIESFNGMIELCRYKPIFTLLEEIRGRL</sequence>
<keyword evidence="2" id="KW-1185">Reference proteome</keyword>
<dbReference type="AlphaFoldDB" id="A0A9Q1H063"/>
<evidence type="ECO:0000313" key="2">
    <source>
        <dbReference type="Proteomes" id="UP001153076"/>
    </source>
</evidence>
<protein>
    <recommendedName>
        <fullName evidence="3">Transposase</fullName>
    </recommendedName>
</protein>
<dbReference type="OrthoDB" id="1298500at2759"/>
<gene>
    <name evidence="1" type="ORF">Cgig2_011136</name>
</gene>